<sequence length="177" mass="20083">MPPPRDPRYRPFRLALWALYFTVIAVALAVVLTSIVRNLRGPHRPAATGALPTRAALRVCVTELEALHAEQNHRAWRLADEVGEGDAIARWEIWAREWEQRVDDLADRCRLDARDPDPQGFGGREELAQAREAVLQVHRAYRAQVNRFAQEEADLARRAAQALRQAQEAVSRPPERG</sequence>
<reference evidence="2" key="1">
    <citation type="submission" date="2009-01" db="EMBL/GenBank/DDBJ databases">
        <title>Complete sequence of Anaeromyxobacter dehalogenans 2CP-1.</title>
        <authorList>
            <consortium name="US DOE Joint Genome Institute"/>
            <person name="Lucas S."/>
            <person name="Copeland A."/>
            <person name="Lapidus A."/>
            <person name="Glavina del Rio T."/>
            <person name="Dalin E."/>
            <person name="Tice H."/>
            <person name="Bruce D."/>
            <person name="Goodwin L."/>
            <person name="Pitluck S."/>
            <person name="Saunders E."/>
            <person name="Brettin T."/>
            <person name="Detter J.C."/>
            <person name="Han C."/>
            <person name="Larimer F."/>
            <person name="Land M."/>
            <person name="Hauser L."/>
            <person name="Kyrpides N."/>
            <person name="Ovchinnikova G."/>
            <person name="Beliaev A.S."/>
            <person name="Richardson P."/>
        </authorList>
    </citation>
    <scope>NUCLEOTIDE SEQUENCE</scope>
    <source>
        <strain evidence="2">2CP-1</strain>
    </source>
</reference>
<dbReference type="AlphaFoldDB" id="B8JA44"/>
<dbReference type="Proteomes" id="UP000007089">
    <property type="component" value="Chromosome"/>
</dbReference>
<dbReference type="HOGENOM" id="CLU_1529491_0_0_7"/>
<accession>B8JA44</accession>
<evidence type="ECO:0000313" key="3">
    <source>
        <dbReference type="Proteomes" id="UP000007089"/>
    </source>
</evidence>
<evidence type="ECO:0000256" key="1">
    <source>
        <dbReference type="SAM" id="Phobius"/>
    </source>
</evidence>
<name>B8JA44_ANAD2</name>
<proteinExistence type="predicted"/>
<keyword evidence="3" id="KW-1185">Reference proteome</keyword>
<keyword evidence="1" id="KW-1133">Transmembrane helix</keyword>
<evidence type="ECO:0000313" key="2">
    <source>
        <dbReference type="EMBL" id="ACL65563.1"/>
    </source>
</evidence>
<dbReference type="EMBL" id="CP001359">
    <property type="protein sequence ID" value="ACL65563.1"/>
    <property type="molecule type" value="Genomic_DNA"/>
</dbReference>
<feature type="transmembrane region" description="Helical" evidence="1">
    <location>
        <begin position="14"/>
        <end position="36"/>
    </location>
</feature>
<dbReference type="KEGG" id="acp:A2cp1_2225"/>
<keyword evidence="1" id="KW-0812">Transmembrane</keyword>
<organism evidence="2 3">
    <name type="scientific">Anaeromyxobacter dehalogenans (strain ATCC BAA-258 / DSM 21875 / 2CP-1)</name>
    <dbReference type="NCBI Taxonomy" id="455488"/>
    <lineage>
        <taxon>Bacteria</taxon>
        <taxon>Pseudomonadati</taxon>
        <taxon>Myxococcota</taxon>
        <taxon>Myxococcia</taxon>
        <taxon>Myxococcales</taxon>
        <taxon>Cystobacterineae</taxon>
        <taxon>Anaeromyxobacteraceae</taxon>
        <taxon>Anaeromyxobacter</taxon>
    </lineage>
</organism>
<gene>
    <name evidence="2" type="ordered locus">A2cp1_2225</name>
</gene>
<dbReference type="RefSeq" id="WP_012633404.1">
    <property type="nucleotide sequence ID" value="NC_011891.1"/>
</dbReference>
<protein>
    <submittedName>
        <fullName evidence="2">Uncharacterized protein</fullName>
    </submittedName>
</protein>
<keyword evidence="1" id="KW-0472">Membrane</keyword>